<dbReference type="Pfam" id="PF00132">
    <property type="entry name" value="Hexapep"/>
    <property type="match status" value="1"/>
</dbReference>
<dbReference type="SUPFAM" id="SSF51161">
    <property type="entry name" value="Trimeric LpxA-like enzymes"/>
    <property type="match status" value="1"/>
</dbReference>
<protein>
    <submittedName>
        <fullName evidence="6">Sugar O-acetyltransferase</fullName>
    </submittedName>
</protein>
<dbReference type="InterPro" id="IPR018357">
    <property type="entry name" value="Hexapep_transf_CS"/>
</dbReference>
<dbReference type="EMBL" id="JAPZVM010000007">
    <property type="protein sequence ID" value="MCZ8372948.1"/>
    <property type="molecule type" value="Genomic_DNA"/>
</dbReference>
<keyword evidence="3" id="KW-0677">Repeat</keyword>
<dbReference type="RefSeq" id="WP_269878240.1">
    <property type="nucleotide sequence ID" value="NZ_JAPZVM010000007.1"/>
</dbReference>
<keyword evidence="2" id="KW-0808">Transferase</keyword>
<comment type="caution">
    <text evidence="6">The sequence shown here is derived from an EMBL/GenBank/DDBJ whole genome shotgun (WGS) entry which is preliminary data.</text>
</comment>
<gene>
    <name evidence="6" type="ORF">O6P32_09540</name>
</gene>
<dbReference type="PROSITE" id="PS00101">
    <property type="entry name" value="HEXAPEP_TRANSFERASES"/>
    <property type="match status" value="1"/>
</dbReference>
<evidence type="ECO:0000313" key="6">
    <source>
        <dbReference type="EMBL" id="MCZ8372948.1"/>
    </source>
</evidence>
<evidence type="ECO:0000313" key="7">
    <source>
        <dbReference type="Proteomes" id="UP001141933"/>
    </source>
</evidence>
<feature type="domain" description="Maltose/galactoside acetyltransferase" evidence="5">
    <location>
        <begin position="4"/>
        <end position="57"/>
    </location>
</feature>
<name>A0ABT4PIV0_9BACT</name>
<keyword evidence="4" id="KW-0012">Acyltransferase</keyword>
<dbReference type="Proteomes" id="UP001141933">
    <property type="component" value="Unassembled WGS sequence"/>
</dbReference>
<dbReference type="CDD" id="cd03357">
    <property type="entry name" value="LbH_MAT_GAT"/>
    <property type="match status" value="1"/>
</dbReference>
<organism evidence="6 7">
    <name type="scientific">Phocaeicola acetigenes</name>
    <dbReference type="NCBI Taxonomy" id="3016083"/>
    <lineage>
        <taxon>Bacteria</taxon>
        <taxon>Pseudomonadati</taxon>
        <taxon>Bacteroidota</taxon>
        <taxon>Bacteroidia</taxon>
        <taxon>Bacteroidales</taxon>
        <taxon>Bacteroidaceae</taxon>
        <taxon>Phocaeicola</taxon>
    </lineage>
</organism>
<evidence type="ECO:0000256" key="2">
    <source>
        <dbReference type="ARBA" id="ARBA00022679"/>
    </source>
</evidence>
<dbReference type="PANTHER" id="PTHR23416:SF23">
    <property type="entry name" value="ACETYLTRANSFERASE C18B11.09C-RELATED"/>
    <property type="match status" value="1"/>
</dbReference>
<dbReference type="InterPro" id="IPR051159">
    <property type="entry name" value="Hexapeptide_acetyltransf"/>
</dbReference>
<dbReference type="InterPro" id="IPR001451">
    <property type="entry name" value="Hexapep"/>
</dbReference>
<comment type="similarity">
    <text evidence="1">Belongs to the transferase hexapeptide repeat family.</text>
</comment>
<evidence type="ECO:0000256" key="4">
    <source>
        <dbReference type="ARBA" id="ARBA00023315"/>
    </source>
</evidence>
<keyword evidence="7" id="KW-1185">Reference proteome</keyword>
<dbReference type="Gene3D" id="2.160.10.10">
    <property type="entry name" value="Hexapeptide repeat proteins"/>
    <property type="match status" value="1"/>
</dbReference>
<proteinExistence type="inferred from homology"/>
<evidence type="ECO:0000256" key="1">
    <source>
        <dbReference type="ARBA" id="ARBA00007274"/>
    </source>
</evidence>
<dbReference type="InterPro" id="IPR024688">
    <property type="entry name" value="Mac_dom"/>
</dbReference>
<dbReference type="PANTHER" id="PTHR23416">
    <property type="entry name" value="SIALIC ACID SYNTHASE-RELATED"/>
    <property type="match status" value="1"/>
</dbReference>
<evidence type="ECO:0000256" key="3">
    <source>
        <dbReference type="ARBA" id="ARBA00022737"/>
    </source>
</evidence>
<sequence length="183" mass="20136">MNELEKMRNGLLADFTAPDIQESFRHCKTLLAKFRMLSMYDDEYRTILEELIPGIPKSAVIMPPFHCDHGNGIRLGEHVFINANCTFLDGAFITIGAHTLIGPNVQIYTPHHPLNYLERREGKEYSYPVSIGSDCWIGGGSIILPGITIGDRTVIGAGSVVTKDIPSDCVAVGNPAVVKKRLL</sequence>
<dbReference type="InterPro" id="IPR011004">
    <property type="entry name" value="Trimer_LpxA-like_sf"/>
</dbReference>
<evidence type="ECO:0000259" key="5">
    <source>
        <dbReference type="SMART" id="SM01266"/>
    </source>
</evidence>
<dbReference type="SMART" id="SM01266">
    <property type="entry name" value="Mac"/>
    <property type="match status" value="1"/>
</dbReference>
<accession>A0ABT4PIV0</accession>
<reference evidence="6" key="1">
    <citation type="submission" date="2022-12" db="EMBL/GenBank/DDBJ databases">
        <title>Phocaeicola acetigenes sp. nov., isolated feces from a healthy human.</title>
        <authorList>
            <person name="Do H."/>
            <person name="Ha Y.B."/>
            <person name="Kim J.-S."/>
            <person name="Suh M.K."/>
            <person name="Kim H.S."/>
            <person name="Lee J.-S."/>
        </authorList>
    </citation>
    <scope>NUCLEOTIDE SEQUENCE</scope>
    <source>
        <strain evidence="6">KGMB11183</strain>
    </source>
</reference>